<dbReference type="InterPro" id="IPR002035">
    <property type="entry name" value="VWF_A"/>
</dbReference>
<gene>
    <name evidence="4" type="ORF">NOO_LOCUS10845</name>
</gene>
<dbReference type="PANTHER" id="PTHR24020">
    <property type="entry name" value="COLLAGEN ALPHA"/>
    <property type="match status" value="1"/>
</dbReference>
<feature type="compositionally biased region" description="Polar residues" evidence="1">
    <location>
        <begin position="63"/>
        <end position="78"/>
    </location>
</feature>
<dbReference type="InterPro" id="IPR050525">
    <property type="entry name" value="ECM_Assembly_Org"/>
</dbReference>
<dbReference type="Pfam" id="PF00092">
    <property type="entry name" value="VWA"/>
    <property type="match status" value="1"/>
</dbReference>
<dbReference type="Proteomes" id="UP000271087">
    <property type="component" value="Unassembled WGS sequence"/>
</dbReference>
<sequence length="210" mass="23245">MIQLLLAVVLITVCKAQYGEVAAPAPAPPLNYAPNVPEEIPYTSETSYPENEYGNVAKPVAQPETQLSPTQQHLNNSRSTRRPVDQTTQSRFRGCASAPDMLFVIDSTSSVRQFFEDHRAYIITIVKLILPEFDNETMIGVIEYSSPLRRQVKLPFTAHKNRAEIIKVIENIPFFAGITATGAALELALQVLQSRRSGTLTNVIVLTDGF</sequence>
<feature type="signal peptide" evidence="2">
    <location>
        <begin position="1"/>
        <end position="16"/>
    </location>
</feature>
<reference evidence="4 5" key="2">
    <citation type="submission" date="2018-08" db="EMBL/GenBank/DDBJ databases">
        <authorList>
            <person name="Laetsch R D."/>
            <person name="Stevens L."/>
            <person name="Kumar S."/>
            <person name="Blaxter L. M."/>
        </authorList>
    </citation>
    <scope>NUCLEOTIDE SEQUENCE [LARGE SCALE GENOMIC DNA]</scope>
</reference>
<dbReference type="Gene3D" id="3.40.50.410">
    <property type="entry name" value="von Willebrand factor, type A domain"/>
    <property type="match status" value="1"/>
</dbReference>
<feature type="chain" id="PRO_5043137723" evidence="2">
    <location>
        <begin position="17"/>
        <end position="210"/>
    </location>
</feature>
<keyword evidence="2" id="KW-0732">Signal</keyword>
<dbReference type="EMBL" id="UYRW01006715">
    <property type="protein sequence ID" value="VDM94572.1"/>
    <property type="molecule type" value="Genomic_DNA"/>
</dbReference>
<protein>
    <submittedName>
        <fullName evidence="6">VWFA domain-containing protein</fullName>
    </submittedName>
</protein>
<dbReference type="PANTHER" id="PTHR24020:SF84">
    <property type="entry name" value="VWFA DOMAIN-CONTAINING PROTEIN"/>
    <property type="match status" value="1"/>
</dbReference>
<dbReference type="PROSITE" id="PS50234">
    <property type="entry name" value="VWFA"/>
    <property type="match status" value="1"/>
</dbReference>
<accession>A0A182ERS7</accession>
<keyword evidence="5" id="KW-1185">Reference proteome</keyword>
<dbReference type="InterPro" id="IPR036465">
    <property type="entry name" value="vWFA_dom_sf"/>
</dbReference>
<evidence type="ECO:0000259" key="3">
    <source>
        <dbReference type="PROSITE" id="PS50234"/>
    </source>
</evidence>
<feature type="domain" description="VWFA" evidence="3">
    <location>
        <begin position="100"/>
        <end position="210"/>
    </location>
</feature>
<reference evidence="6" key="1">
    <citation type="submission" date="2016-06" db="UniProtKB">
        <authorList>
            <consortium name="WormBaseParasite"/>
        </authorList>
    </citation>
    <scope>IDENTIFICATION</scope>
</reference>
<dbReference type="AlphaFoldDB" id="A0A182ERS7"/>
<proteinExistence type="predicted"/>
<dbReference type="STRING" id="42157.A0A182ERS7"/>
<evidence type="ECO:0000313" key="4">
    <source>
        <dbReference type="EMBL" id="VDM94572.1"/>
    </source>
</evidence>
<dbReference type="SUPFAM" id="SSF53300">
    <property type="entry name" value="vWA-like"/>
    <property type="match status" value="1"/>
</dbReference>
<feature type="region of interest" description="Disordered" evidence="1">
    <location>
        <begin position="62"/>
        <end position="90"/>
    </location>
</feature>
<evidence type="ECO:0000256" key="1">
    <source>
        <dbReference type="SAM" id="MobiDB-lite"/>
    </source>
</evidence>
<name>A0A182ERS7_ONCOC</name>
<dbReference type="WBParaSite" id="nOo.2.0.1.t10845-RA">
    <property type="protein sequence ID" value="nOo.2.0.1.t10845-RA"/>
    <property type="gene ID" value="nOo.2.0.1.g10845"/>
</dbReference>
<evidence type="ECO:0000313" key="6">
    <source>
        <dbReference type="WBParaSite" id="nOo.2.0.1.t10845-RA"/>
    </source>
</evidence>
<evidence type="ECO:0000256" key="2">
    <source>
        <dbReference type="SAM" id="SignalP"/>
    </source>
</evidence>
<organism evidence="6">
    <name type="scientific">Onchocerca ochengi</name>
    <name type="common">Filarial nematode worm</name>
    <dbReference type="NCBI Taxonomy" id="42157"/>
    <lineage>
        <taxon>Eukaryota</taxon>
        <taxon>Metazoa</taxon>
        <taxon>Ecdysozoa</taxon>
        <taxon>Nematoda</taxon>
        <taxon>Chromadorea</taxon>
        <taxon>Rhabditida</taxon>
        <taxon>Spirurina</taxon>
        <taxon>Spiruromorpha</taxon>
        <taxon>Filarioidea</taxon>
        <taxon>Onchocercidae</taxon>
        <taxon>Onchocerca</taxon>
    </lineage>
</organism>
<evidence type="ECO:0000313" key="5">
    <source>
        <dbReference type="Proteomes" id="UP000271087"/>
    </source>
</evidence>
<dbReference type="OrthoDB" id="6132182at2759"/>